<dbReference type="GO" id="GO:0015629">
    <property type="term" value="C:actin cytoskeleton"/>
    <property type="evidence" value="ECO:0007669"/>
    <property type="project" value="InterPro"/>
</dbReference>
<keyword evidence="5" id="KW-1185">Reference proteome</keyword>
<dbReference type="GeneTree" id="ENSGT00950000183000"/>
<reference evidence="4" key="1">
    <citation type="submission" date="2021-04" db="EMBL/GenBank/DDBJ databases">
        <authorList>
            <consortium name="Wellcome Sanger Institute Data Sharing"/>
        </authorList>
    </citation>
    <scope>NUCLEOTIDE SEQUENCE [LARGE SCALE GENOMIC DNA]</scope>
</reference>
<reference evidence="4" key="2">
    <citation type="submission" date="2025-08" db="UniProtKB">
        <authorList>
            <consortium name="Ensembl"/>
        </authorList>
    </citation>
    <scope>IDENTIFICATION</scope>
</reference>
<dbReference type="PRINTS" id="PR00006">
    <property type="entry name" value="COFILIN"/>
</dbReference>
<dbReference type="GO" id="GO:0030042">
    <property type="term" value="P:actin filament depolymerization"/>
    <property type="evidence" value="ECO:0007669"/>
    <property type="project" value="InterPro"/>
</dbReference>
<dbReference type="OrthoDB" id="10249245at2759"/>
<organism evidence="4 5">
    <name type="scientific">Anabas testudineus</name>
    <name type="common">Climbing perch</name>
    <name type="synonym">Anthias testudineus</name>
    <dbReference type="NCBI Taxonomy" id="64144"/>
    <lineage>
        <taxon>Eukaryota</taxon>
        <taxon>Metazoa</taxon>
        <taxon>Chordata</taxon>
        <taxon>Craniata</taxon>
        <taxon>Vertebrata</taxon>
        <taxon>Euteleostomi</taxon>
        <taxon>Actinopterygii</taxon>
        <taxon>Neopterygii</taxon>
        <taxon>Teleostei</taxon>
        <taxon>Neoteleostei</taxon>
        <taxon>Acanthomorphata</taxon>
        <taxon>Anabantaria</taxon>
        <taxon>Anabantiformes</taxon>
        <taxon>Anabantoidei</taxon>
        <taxon>Anabantidae</taxon>
        <taxon>Anabas</taxon>
    </lineage>
</organism>
<dbReference type="Pfam" id="PF00241">
    <property type="entry name" value="Cofilin_ADF"/>
    <property type="match status" value="1"/>
</dbReference>
<dbReference type="PROSITE" id="PS51263">
    <property type="entry name" value="ADF_H"/>
    <property type="match status" value="1"/>
</dbReference>
<dbReference type="SMART" id="SM00102">
    <property type="entry name" value="ADF"/>
    <property type="match status" value="1"/>
</dbReference>
<dbReference type="InterPro" id="IPR029006">
    <property type="entry name" value="ADF-H/Gelsolin-like_dom_sf"/>
</dbReference>
<keyword evidence="2" id="KW-0009">Actin-binding</keyword>
<accession>A0A7N6B771</accession>
<comment type="similarity">
    <text evidence="1">Belongs to the actin-binding proteins ADF family.</text>
</comment>
<dbReference type="CDD" id="cd11286">
    <property type="entry name" value="ADF_cofilin_like"/>
    <property type="match status" value="1"/>
</dbReference>
<dbReference type="InterPro" id="IPR017904">
    <property type="entry name" value="ADF/Cofilin"/>
</dbReference>
<dbReference type="Ensembl" id="ENSATET00000039180.2">
    <property type="protein sequence ID" value="ENSATEP00000058439.1"/>
    <property type="gene ID" value="ENSATEG00000026310.2"/>
</dbReference>
<evidence type="ECO:0000313" key="4">
    <source>
        <dbReference type="Ensembl" id="ENSATEP00000058439.1"/>
    </source>
</evidence>
<sequence>MQMLRLQLKLSHTWHKGGWACVWRCAHLPLLLLCESTCSPSLLPFRSLTAAAIFLCCLSPSHIRSKMASGVKVADKVKEIYNEMKVVKSDAVQKKRIRLVMFHITGGYIEIEEIFREEDLEGEDVFQFFLSKLKPERCGYLLYDCHFSTKESGIKEELVFVMWAPETASIKLKMQYAASKDSLKKVFTGIKHELQINDLSDYGHRETFAEKMGKNVTHLEGKPLNC</sequence>
<dbReference type="InParanoid" id="A0A7N6B771"/>
<dbReference type="SUPFAM" id="SSF55753">
    <property type="entry name" value="Actin depolymerizing proteins"/>
    <property type="match status" value="1"/>
</dbReference>
<dbReference type="Proteomes" id="UP000265040">
    <property type="component" value="Chromosome 15"/>
</dbReference>
<dbReference type="InterPro" id="IPR002108">
    <property type="entry name" value="ADF-H"/>
</dbReference>
<dbReference type="GO" id="GO:0003779">
    <property type="term" value="F:actin binding"/>
    <property type="evidence" value="ECO:0007669"/>
    <property type="project" value="UniProtKB-KW"/>
</dbReference>
<name>A0A7N6B771_ANATE</name>
<reference evidence="4" key="3">
    <citation type="submission" date="2025-09" db="UniProtKB">
        <authorList>
            <consortium name="Ensembl"/>
        </authorList>
    </citation>
    <scope>IDENTIFICATION</scope>
</reference>
<dbReference type="PANTHER" id="PTHR11913">
    <property type="entry name" value="COFILIN-RELATED"/>
    <property type="match status" value="1"/>
</dbReference>
<evidence type="ECO:0000256" key="1">
    <source>
        <dbReference type="ARBA" id="ARBA00006844"/>
    </source>
</evidence>
<evidence type="ECO:0000259" key="3">
    <source>
        <dbReference type="PROSITE" id="PS51263"/>
    </source>
</evidence>
<dbReference type="OMA" id="MCIAKAN"/>
<protein>
    <submittedName>
        <fullName evidence="4">Cofilin 1 (non-muscle), like</fullName>
    </submittedName>
</protein>
<evidence type="ECO:0000313" key="5">
    <source>
        <dbReference type="Proteomes" id="UP000265040"/>
    </source>
</evidence>
<feature type="domain" description="ADF-H" evidence="3">
    <location>
        <begin position="70"/>
        <end position="212"/>
    </location>
</feature>
<dbReference type="AlphaFoldDB" id="A0A7N6B771"/>
<evidence type="ECO:0000256" key="2">
    <source>
        <dbReference type="ARBA" id="ARBA00023203"/>
    </source>
</evidence>
<dbReference type="Gene3D" id="3.40.20.10">
    <property type="entry name" value="Severin"/>
    <property type="match status" value="1"/>
</dbReference>
<proteinExistence type="inferred from homology"/>